<evidence type="ECO:0000313" key="2">
    <source>
        <dbReference type="Proteomes" id="UP000640333"/>
    </source>
</evidence>
<dbReference type="AlphaFoldDB" id="A0A8J7K914"/>
<keyword evidence="2" id="KW-1185">Reference proteome</keyword>
<comment type="caution">
    <text evidence="1">The sequence shown here is derived from an EMBL/GenBank/DDBJ whole genome shotgun (WGS) entry which is preliminary data.</text>
</comment>
<dbReference type="PANTHER" id="PTHR12526">
    <property type="entry name" value="GLYCOSYLTRANSFERASE"/>
    <property type="match status" value="1"/>
</dbReference>
<protein>
    <submittedName>
        <fullName evidence="1">Glycosyltransferase</fullName>
    </submittedName>
</protein>
<evidence type="ECO:0000313" key="1">
    <source>
        <dbReference type="EMBL" id="MBE9396121.1"/>
    </source>
</evidence>
<accession>A0A8J7K914</accession>
<dbReference type="RefSeq" id="WP_193951679.1">
    <property type="nucleotide sequence ID" value="NZ_JADEYS010000002.1"/>
</dbReference>
<gene>
    <name evidence="1" type="ORF">IOQ59_02475</name>
</gene>
<proteinExistence type="predicted"/>
<dbReference type="EMBL" id="JADEYS010000002">
    <property type="protein sequence ID" value="MBE9396121.1"/>
    <property type="molecule type" value="Genomic_DNA"/>
</dbReference>
<dbReference type="Proteomes" id="UP000640333">
    <property type="component" value="Unassembled WGS sequence"/>
</dbReference>
<dbReference type="Gene3D" id="3.40.50.11010">
    <property type="match status" value="1"/>
</dbReference>
<dbReference type="Gene3D" id="3.40.50.2000">
    <property type="entry name" value="Glycogen Phosphorylase B"/>
    <property type="match status" value="1"/>
</dbReference>
<name>A0A8J7K914_9GAMM</name>
<dbReference type="Pfam" id="PF13692">
    <property type="entry name" value="Glyco_trans_1_4"/>
    <property type="match status" value="1"/>
</dbReference>
<sequence>MNIDMLVFGEDWGRHPSSTQHLIHHLMTEQEIVWVNSLGLRRPRFNRQDLKRAVQKARAMLTQHTMNKPAGNAPHPPHIIQPRALSWPGSHTARRINQTLLVRKLRPLIEQSDRQPLLWTSLPSAVDVVGKLGERAAIYYCGDDFSALDGVDHTPVMAMEQELADKCDLIITASNTLANKFPSHKTRVLPHGVDTELFGKRKPRANDLPAGPVAGFYGSLAGWFDQSLFTAVARRLPNWTFVLIGPAKTDISMLLAEPNVRWLGAKPHHELPGYCQHWDAGLLPFKRNAQIDACNPLKLREYLAAGSPVITTDFPALDGYRDLIHISNRADVFAAMIEQQYRHSPEFRARERAARKARVAQESWFQRATDLQHILSTLPA</sequence>
<reference evidence="1" key="1">
    <citation type="submission" date="2020-10" db="EMBL/GenBank/DDBJ databases">
        <title>Bacterium isolated from coastal waters sediment.</title>
        <authorList>
            <person name="Chen R.-J."/>
            <person name="Lu D.-C."/>
            <person name="Zhu K.-L."/>
            <person name="Du Z.-J."/>
        </authorList>
    </citation>
    <scope>NUCLEOTIDE SEQUENCE</scope>
    <source>
        <strain evidence="1">N1Y112</strain>
    </source>
</reference>
<dbReference type="SUPFAM" id="SSF53756">
    <property type="entry name" value="UDP-Glycosyltransferase/glycogen phosphorylase"/>
    <property type="match status" value="1"/>
</dbReference>
<organism evidence="1 2">
    <name type="scientific">Pontibacterium sinense</name>
    <dbReference type="NCBI Taxonomy" id="2781979"/>
    <lineage>
        <taxon>Bacteria</taxon>
        <taxon>Pseudomonadati</taxon>
        <taxon>Pseudomonadota</taxon>
        <taxon>Gammaproteobacteria</taxon>
        <taxon>Oceanospirillales</taxon>
        <taxon>Oceanospirillaceae</taxon>
        <taxon>Pontibacterium</taxon>
    </lineage>
</organism>